<accession>A0ABZ2Z2A6</accession>
<organism evidence="3 4">
    <name type="scientific">Chitinophaga caseinilytica</name>
    <dbReference type="NCBI Taxonomy" id="2267521"/>
    <lineage>
        <taxon>Bacteria</taxon>
        <taxon>Pseudomonadati</taxon>
        <taxon>Bacteroidota</taxon>
        <taxon>Chitinophagia</taxon>
        <taxon>Chitinophagales</taxon>
        <taxon>Chitinophagaceae</taxon>
        <taxon>Chitinophaga</taxon>
    </lineage>
</organism>
<dbReference type="GO" id="GO:0016787">
    <property type="term" value="F:hydrolase activity"/>
    <property type="evidence" value="ECO:0007669"/>
    <property type="project" value="UniProtKB-KW"/>
</dbReference>
<gene>
    <name evidence="3" type="ORF">WJU22_22070</name>
</gene>
<dbReference type="SUPFAM" id="SSF55298">
    <property type="entry name" value="YjgF-like"/>
    <property type="match status" value="1"/>
</dbReference>
<dbReference type="PANTHER" id="PTHR11803">
    <property type="entry name" value="2-IMINOBUTANOATE/2-IMINOPROPANOATE DEAMINASE RIDA"/>
    <property type="match status" value="1"/>
</dbReference>
<name>A0ABZ2Z2A6_9BACT</name>
<evidence type="ECO:0000256" key="2">
    <source>
        <dbReference type="SAM" id="SignalP"/>
    </source>
</evidence>
<keyword evidence="3" id="KW-0378">Hydrolase</keyword>
<dbReference type="EMBL" id="CP150096">
    <property type="protein sequence ID" value="WZN45590.1"/>
    <property type="molecule type" value="Genomic_DNA"/>
</dbReference>
<dbReference type="Proteomes" id="UP001449657">
    <property type="component" value="Chromosome"/>
</dbReference>
<feature type="signal peptide" evidence="2">
    <location>
        <begin position="1"/>
        <end position="16"/>
    </location>
</feature>
<dbReference type="RefSeq" id="WP_341840342.1">
    <property type="nucleotide sequence ID" value="NZ_CP149792.1"/>
</dbReference>
<dbReference type="Pfam" id="PF01042">
    <property type="entry name" value="Ribonuc_L-PSP"/>
    <property type="match status" value="1"/>
</dbReference>
<sequence length="164" mass="18005">MTTSTILRCFVVSAFAATGCFNGKMASKQPASSELTSNTLEKKKWHWNNPQKQNDSAGYAQVVKAGNMIYVSGVATDDVSPKGIANVYKALGQCLKTFGATPQNIVKETLYTTDIETMKKHNDARKSFYKGDFPAATWVQISRLYEPGAWLEVDIIAQLPESGK</sequence>
<protein>
    <submittedName>
        <fullName evidence="3">RidA family protein</fullName>
        <ecNumber evidence="3">3.5.-.-</ecNumber>
    </submittedName>
</protein>
<evidence type="ECO:0000313" key="4">
    <source>
        <dbReference type="Proteomes" id="UP001449657"/>
    </source>
</evidence>
<keyword evidence="4" id="KW-1185">Reference proteome</keyword>
<evidence type="ECO:0000256" key="1">
    <source>
        <dbReference type="ARBA" id="ARBA00010552"/>
    </source>
</evidence>
<feature type="chain" id="PRO_5045899570" evidence="2">
    <location>
        <begin position="17"/>
        <end position="164"/>
    </location>
</feature>
<comment type="similarity">
    <text evidence="1">Belongs to the RutC family.</text>
</comment>
<dbReference type="PANTHER" id="PTHR11803:SF58">
    <property type="entry name" value="PROTEIN HMF1-RELATED"/>
    <property type="match status" value="1"/>
</dbReference>
<dbReference type="EC" id="3.5.-.-" evidence="3"/>
<dbReference type="Gene3D" id="3.30.1330.40">
    <property type="entry name" value="RutC-like"/>
    <property type="match status" value="1"/>
</dbReference>
<evidence type="ECO:0000313" key="3">
    <source>
        <dbReference type="EMBL" id="WZN45590.1"/>
    </source>
</evidence>
<dbReference type="InterPro" id="IPR035959">
    <property type="entry name" value="RutC-like_sf"/>
</dbReference>
<dbReference type="InterPro" id="IPR006175">
    <property type="entry name" value="YjgF/YER057c/UK114"/>
</dbReference>
<dbReference type="CDD" id="cd00448">
    <property type="entry name" value="YjgF_YER057c_UK114_family"/>
    <property type="match status" value="1"/>
</dbReference>
<reference evidence="3 4" key="1">
    <citation type="submission" date="2024-03" db="EMBL/GenBank/DDBJ databases">
        <title>Chitinophaga caseinilytica sp. nov., a casein hydrolysing bacterium isolated from forest soil.</title>
        <authorList>
            <person name="Lee D.S."/>
            <person name="Han D.M."/>
            <person name="Baek J.H."/>
            <person name="Choi D.G."/>
            <person name="Jeon J.H."/>
            <person name="Jeon C.O."/>
        </authorList>
    </citation>
    <scope>NUCLEOTIDE SEQUENCE [LARGE SCALE GENOMIC DNA]</scope>
    <source>
        <strain evidence="3 4">KACC 19118</strain>
    </source>
</reference>
<keyword evidence="2" id="KW-0732">Signal</keyword>
<proteinExistence type="inferred from homology"/>